<evidence type="ECO:0000313" key="4">
    <source>
        <dbReference type="Proteomes" id="UP000557392"/>
    </source>
</evidence>
<dbReference type="CDD" id="cd19091">
    <property type="entry name" value="AKR_PsAKR"/>
    <property type="match status" value="1"/>
</dbReference>
<dbReference type="Pfam" id="PF00248">
    <property type="entry name" value="Aldo_ket_red"/>
    <property type="match status" value="1"/>
</dbReference>
<dbReference type="Gene3D" id="3.20.20.100">
    <property type="entry name" value="NADP-dependent oxidoreductase domain"/>
    <property type="match status" value="1"/>
</dbReference>
<dbReference type="PANTHER" id="PTHR43364">
    <property type="entry name" value="NADH-SPECIFIC METHYLGLYOXAL REDUCTASE-RELATED"/>
    <property type="match status" value="1"/>
</dbReference>
<dbReference type="InterPro" id="IPR050523">
    <property type="entry name" value="AKR_Detox_Biosynth"/>
</dbReference>
<dbReference type="EMBL" id="JACIEH010000006">
    <property type="protein sequence ID" value="MBB4101396.1"/>
    <property type="molecule type" value="Genomic_DNA"/>
</dbReference>
<keyword evidence="1" id="KW-0560">Oxidoreductase</keyword>
<dbReference type="Proteomes" id="UP000557392">
    <property type="component" value="Unassembled WGS sequence"/>
</dbReference>
<evidence type="ECO:0000313" key="3">
    <source>
        <dbReference type="EMBL" id="MBB4101396.1"/>
    </source>
</evidence>
<dbReference type="GO" id="GO:0016491">
    <property type="term" value="F:oxidoreductase activity"/>
    <property type="evidence" value="ECO:0007669"/>
    <property type="project" value="UniProtKB-KW"/>
</dbReference>
<gene>
    <name evidence="3" type="ORF">GGR46_004988</name>
</gene>
<organism evidence="3 4">
    <name type="scientific">Sphingomonas kyeonggiensis</name>
    <dbReference type="NCBI Taxonomy" id="1268553"/>
    <lineage>
        <taxon>Bacteria</taxon>
        <taxon>Pseudomonadati</taxon>
        <taxon>Pseudomonadota</taxon>
        <taxon>Alphaproteobacteria</taxon>
        <taxon>Sphingomonadales</taxon>
        <taxon>Sphingomonadaceae</taxon>
        <taxon>Sphingomonas</taxon>
    </lineage>
</organism>
<comment type="caution">
    <text evidence="3">The sequence shown here is derived from an EMBL/GenBank/DDBJ whole genome shotgun (WGS) entry which is preliminary data.</text>
</comment>
<dbReference type="InterPro" id="IPR023210">
    <property type="entry name" value="NADP_OxRdtase_dom"/>
</dbReference>
<reference evidence="3 4" key="1">
    <citation type="submission" date="2020-08" db="EMBL/GenBank/DDBJ databases">
        <title>Genomic Encyclopedia of Type Strains, Phase IV (KMG-IV): sequencing the most valuable type-strain genomes for metagenomic binning, comparative biology and taxonomic classification.</title>
        <authorList>
            <person name="Goeker M."/>
        </authorList>
    </citation>
    <scope>NUCLEOTIDE SEQUENCE [LARGE SCALE GENOMIC DNA]</scope>
    <source>
        <strain evidence="3 4">DSM 101806</strain>
    </source>
</reference>
<dbReference type="RefSeq" id="WP_184000757.1">
    <property type="nucleotide sequence ID" value="NZ_JACIEH010000006.1"/>
</dbReference>
<sequence length="343" mass="37498">MRYNQLGRTGLIVSELCLGTMTFGGEGELWGKIGQLQQEEADALVKAALDAGINFFDTANMYSEGRSEQILGQSLKNLGVARDEVVVATKVLGRMHAGPNGAGASRGHILTQVEKSLERLGTDFIDLYQIHGFDSATPFEETLYALDSLVRKGVVRYIGLSNWAAWQVMKAVGIAAAKDYAPIASLQAYYTIAGRDLERDVIPMLDSEGVGLMVWSPLAGGFLSGKYTREGEGEGRRAAFDFPPVNKDRGYAVIDVLRELAEAKDRSVAQLALAWLLYQKSVSTVILGAKRPDQLADNLGAVEVEFTTEELARLDEVSKLPAEYPGWMIERQNGYRGGPSERR</sequence>
<dbReference type="AlphaFoldDB" id="A0A7W6JXR2"/>
<keyword evidence="4" id="KW-1185">Reference proteome</keyword>
<protein>
    <submittedName>
        <fullName evidence="3">Aryl-alcohol dehydrogenase-like predicted oxidoreductase</fullName>
    </submittedName>
</protein>
<dbReference type="FunFam" id="3.20.20.100:FF:000004">
    <property type="entry name" value="Oxidoreductase, aldo/keto reductase"/>
    <property type="match status" value="1"/>
</dbReference>
<evidence type="ECO:0000256" key="1">
    <source>
        <dbReference type="ARBA" id="ARBA00023002"/>
    </source>
</evidence>
<evidence type="ECO:0000259" key="2">
    <source>
        <dbReference type="Pfam" id="PF00248"/>
    </source>
</evidence>
<dbReference type="InterPro" id="IPR036812">
    <property type="entry name" value="NAD(P)_OxRdtase_dom_sf"/>
</dbReference>
<accession>A0A7W6JXR2</accession>
<proteinExistence type="predicted"/>
<dbReference type="PANTHER" id="PTHR43364:SF18">
    <property type="entry name" value="OXIDOREDUCTASE"/>
    <property type="match status" value="1"/>
</dbReference>
<dbReference type="SUPFAM" id="SSF51430">
    <property type="entry name" value="NAD(P)-linked oxidoreductase"/>
    <property type="match status" value="1"/>
</dbReference>
<name>A0A7W6JXR2_9SPHN</name>
<dbReference type="GO" id="GO:0005829">
    <property type="term" value="C:cytosol"/>
    <property type="evidence" value="ECO:0007669"/>
    <property type="project" value="TreeGrafter"/>
</dbReference>
<feature type="domain" description="NADP-dependent oxidoreductase" evidence="2">
    <location>
        <begin position="15"/>
        <end position="318"/>
    </location>
</feature>